<dbReference type="OrthoDB" id="2382881at2759"/>
<dbReference type="EMBL" id="AUSU01000104">
    <property type="protein sequence ID" value="EPS74338.1"/>
    <property type="molecule type" value="Genomic_DNA"/>
</dbReference>
<gene>
    <name evidence="2" type="ORF">M569_00424</name>
</gene>
<evidence type="ECO:0000313" key="2">
    <source>
        <dbReference type="EMBL" id="EPS74338.1"/>
    </source>
</evidence>
<comment type="caution">
    <text evidence="2">The sequence shown here is derived from an EMBL/GenBank/DDBJ whole genome shotgun (WGS) entry which is preliminary data.</text>
</comment>
<dbReference type="PANTHER" id="PTHR15319">
    <property type="entry name" value="TATA BOX-BINDING PROTEIN ASSOCIATED FACTOR RNA POLYMERASE I SUBUNIT C"/>
    <property type="match status" value="1"/>
</dbReference>
<accession>S8EEH2</accession>
<dbReference type="AlphaFoldDB" id="S8EEH2"/>
<proteinExistence type="predicted"/>
<dbReference type="PANTHER" id="PTHR15319:SF1">
    <property type="entry name" value="TATA BOX-BINDING PROTEIN-ASSOCIATED FACTOR RNA POLYMERASE I SUBUNIT C"/>
    <property type="match status" value="1"/>
</dbReference>
<keyword evidence="3" id="KW-1185">Reference proteome</keyword>
<dbReference type="Proteomes" id="UP000015453">
    <property type="component" value="Unassembled WGS sequence"/>
</dbReference>
<protein>
    <submittedName>
        <fullName evidence="2">Uncharacterized protein</fullName>
    </submittedName>
</protein>
<evidence type="ECO:0000313" key="3">
    <source>
        <dbReference type="Proteomes" id="UP000015453"/>
    </source>
</evidence>
<sequence>MSNTIASQLFAAEQPFLSQEDAEAKAGPLIFAPKPNSSTTLIQTPEIALHLPPPYPFLPLSRFLQKHDCFYSSAASISSLLGPQIPEYSHYHGFNTLQLLQIPNCKIAVAFFPSGKNSDVVAFSILTTAYGTLQVLPQGGNPFSVVKEGNRNRHRITRLLVIPWEKAEAHPDIAGSLMVCTNYSVYWYSIRIRSHKSYSCCLDYLGCADPKALLGKSVVSSCWSPHFREESLLVLENGDLLMFSLDISSQKNSVVKKIFHISLSRKLKLAVDDNRKWFGCEFSWHPRLFVVFHDHEVFLISCMLEGVVTVSSLLKLEIVSDAENDAFLALAMVDSSDGHCYAVATRRKLFLCHAGKPNKLMLEWEHKLDNPRYMIVSRLSNLRADEMGHYIMLGSFWDDKFRVFRYGQDSYEMEGTVMAGFYNTYCSWGLPFDLPLLDSKCECGSCLLRSDFARDSLPVWIDWRQRENPVSGFAVLDSDLSKNLSSPENGFVLIVLTSSGCLHAQPFGAITESEKVSGAVHKRKSSSSSSDHIHQHLYDSTGSEYRGNSKYCHLKFEFLTAYLNGNLADLILEKKPKRKNIHDGDDVCPKREEGFFSGTPKLLNDISLPVSIKEIALKSFYSELREHPLKLSFSKHSDHDDDSDDDDSFEFLNVPNQNQDDDEAYPFRTPSIQSNKWSKKVQLKDSLIGPLLPPQFLLAYRRIDGGSDLEEEPDSHLELICDEVVKAILRRHDDDQSLGSEHPKFCYHRPPTASSRQGKNDDAFSTFVFRRRASSEGSDEVLNFGCPVEVKFRSVASSANDSLGAEGMETLRGLNKLNQDFQEGFKPYREYINRLEEPGGA</sequence>
<dbReference type="InterPro" id="IPR038801">
    <property type="entry name" value="TAF1C"/>
</dbReference>
<organism evidence="2 3">
    <name type="scientific">Genlisea aurea</name>
    <dbReference type="NCBI Taxonomy" id="192259"/>
    <lineage>
        <taxon>Eukaryota</taxon>
        <taxon>Viridiplantae</taxon>
        <taxon>Streptophyta</taxon>
        <taxon>Embryophyta</taxon>
        <taxon>Tracheophyta</taxon>
        <taxon>Spermatophyta</taxon>
        <taxon>Magnoliopsida</taxon>
        <taxon>eudicotyledons</taxon>
        <taxon>Gunneridae</taxon>
        <taxon>Pentapetalae</taxon>
        <taxon>asterids</taxon>
        <taxon>lamiids</taxon>
        <taxon>Lamiales</taxon>
        <taxon>Lentibulariaceae</taxon>
        <taxon>Genlisea</taxon>
    </lineage>
</organism>
<evidence type="ECO:0000256" key="1">
    <source>
        <dbReference type="SAM" id="MobiDB-lite"/>
    </source>
</evidence>
<feature type="region of interest" description="Disordered" evidence="1">
    <location>
        <begin position="634"/>
        <end position="665"/>
    </location>
</feature>
<name>S8EEH2_9LAMI</name>
<reference evidence="2 3" key="1">
    <citation type="journal article" date="2013" name="BMC Genomics">
        <title>The miniature genome of a carnivorous plant Genlisea aurea contains a low number of genes and short non-coding sequences.</title>
        <authorList>
            <person name="Leushkin E.V."/>
            <person name="Sutormin R.A."/>
            <person name="Nabieva E.R."/>
            <person name="Penin A.A."/>
            <person name="Kondrashov A.S."/>
            <person name="Logacheva M.D."/>
        </authorList>
    </citation>
    <scope>NUCLEOTIDE SEQUENCE [LARGE SCALE GENOMIC DNA]</scope>
</reference>
<feature type="compositionally biased region" description="Acidic residues" evidence="1">
    <location>
        <begin position="640"/>
        <end position="649"/>
    </location>
</feature>
<dbReference type="GO" id="GO:0001650">
    <property type="term" value="C:fibrillar center"/>
    <property type="evidence" value="ECO:0007669"/>
    <property type="project" value="TreeGrafter"/>
</dbReference>
<dbReference type="GO" id="GO:0001164">
    <property type="term" value="F:RNA polymerase I core promoter sequence-specific DNA binding"/>
    <property type="evidence" value="ECO:0007669"/>
    <property type="project" value="TreeGrafter"/>
</dbReference>
<feature type="region of interest" description="Disordered" evidence="1">
    <location>
        <begin position="740"/>
        <end position="760"/>
    </location>
</feature>